<evidence type="ECO:0000256" key="1">
    <source>
        <dbReference type="ARBA" id="ARBA00022603"/>
    </source>
</evidence>
<gene>
    <name evidence="6" type="ORF">PIB30_009183</name>
</gene>
<sequence length="376" mass="42385">MALESDLATKVLDDECLNLPQVEMQEDERDHLFFSEMAWSNSVNMALKTTIELGVFDIIAKAGEGAKLSAKEIADQIGTNNPEAPTMLDRVLGLLACHSFLSCVVEDPQNIKLHQRLYSLSPSSKYFVNDDADGVSVGPVFLLSLDKVFYQSWSELKGTILEGGKPFNRAHGMQLFDYTKIDARFNQVFNKGMHNISIITMKRILDIYQGFEHINKLVDVGGNDGTTMKLITSKHPHIRGINFDLPHVIELAPAHPGLEHFRGDMFESVPNGDAIFMKYILHDWDDEDCLKILKNCHKAIPNDGKVIVVDNILPVVPEPTAIAKKAFRIDLSMLTQTLRGKERTKQEFMDLAKRSGFTSIKFACYVNSIWVMEFYK</sequence>
<dbReference type="InterPro" id="IPR016461">
    <property type="entry name" value="COMT-like"/>
</dbReference>
<comment type="caution">
    <text evidence="6">The sequence shown here is derived from an EMBL/GenBank/DDBJ whole genome shotgun (WGS) entry which is preliminary data.</text>
</comment>
<dbReference type="InterPro" id="IPR036390">
    <property type="entry name" value="WH_DNA-bd_sf"/>
</dbReference>
<evidence type="ECO:0000256" key="3">
    <source>
        <dbReference type="ARBA" id="ARBA00022691"/>
    </source>
</evidence>
<dbReference type="InterPro" id="IPR029063">
    <property type="entry name" value="SAM-dependent_MTases_sf"/>
</dbReference>
<dbReference type="InterPro" id="IPR012967">
    <property type="entry name" value="COMT_dimerisation"/>
</dbReference>
<organism evidence="6 7">
    <name type="scientific">Stylosanthes scabra</name>
    <dbReference type="NCBI Taxonomy" id="79078"/>
    <lineage>
        <taxon>Eukaryota</taxon>
        <taxon>Viridiplantae</taxon>
        <taxon>Streptophyta</taxon>
        <taxon>Embryophyta</taxon>
        <taxon>Tracheophyta</taxon>
        <taxon>Spermatophyta</taxon>
        <taxon>Magnoliopsida</taxon>
        <taxon>eudicotyledons</taxon>
        <taxon>Gunneridae</taxon>
        <taxon>Pentapetalae</taxon>
        <taxon>rosids</taxon>
        <taxon>fabids</taxon>
        <taxon>Fabales</taxon>
        <taxon>Fabaceae</taxon>
        <taxon>Papilionoideae</taxon>
        <taxon>50 kb inversion clade</taxon>
        <taxon>dalbergioids sensu lato</taxon>
        <taxon>Dalbergieae</taxon>
        <taxon>Pterocarpus clade</taxon>
        <taxon>Stylosanthes</taxon>
    </lineage>
</organism>
<dbReference type="InterPro" id="IPR001077">
    <property type="entry name" value="COMT_C"/>
</dbReference>
<dbReference type="SUPFAM" id="SSF53335">
    <property type="entry name" value="S-adenosyl-L-methionine-dependent methyltransferases"/>
    <property type="match status" value="1"/>
</dbReference>
<dbReference type="SUPFAM" id="SSF46785">
    <property type="entry name" value="Winged helix' DNA-binding domain"/>
    <property type="match status" value="1"/>
</dbReference>
<keyword evidence="1" id="KW-0489">Methyltransferase</keyword>
<name>A0ABU6Y358_9FABA</name>
<dbReference type="PANTHER" id="PTHR11746">
    <property type="entry name" value="O-METHYLTRANSFERASE"/>
    <property type="match status" value="1"/>
</dbReference>
<dbReference type="Gene3D" id="1.10.10.10">
    <property type="entry name" value="Winged helix-like DNA-binding domain superfamily/Winged helix DNA-binding domain"/>
    <property type="match status" value="1"/>
</dbReference>
<feature type="domain" description="O-methyltransferase C-terminal" evidence="4">
    <location>
        <begin position="153"/>
        <end position="357"/>
    </location>
</feature>
<dbReference type="Proteomes" id="UP001341840">
    <property type="component" value="Unassembled WGS sequence"/>
</dbReference>
<keyword evidence="3" id="KW-0949">S-adenosyl-L-methionine</keyword>
<evidence type="ECO:0000259" key="4">
    <source>
        <dbReference type="Pfam" id="PF00891"/>
    </source>
</evidence>
<evidence type="ECO:0000259" key="5">
    <source>
        <dbReference type="Pfam" id="PF08100"/>
    </source>
</evidence>
<dbReference type="InterPro" id="IPR036388">
    <property type="entry name" value="WH-like_DNA-bd_sf"/>
</dbReference>
<dbReference type="PIRSF" id="PIRSF005739">
    <property type="entry name" value="O-mtase"/>
    <property type="match status" value="1"/>
</dbReference>
<dbReference type="EMBL" id="JASCZI010241676">
    <property type="protein sequence ID" value="MED6204442.1"/>
    <property type="molecule type" value="Genomic_DNA"/>
</dbReference>
<reference evidence="6 7" key="1">
    <citation type="journal article" date="2023" name="Plants (Basel)">
        <title>Bridging the Gap: Combining Genomics and Transcriptomics Approaches to Understand Stylosanthes scabra, an Orphan Legume from the Brazilian Caatinga.</title>
        <authorList>
            <person name="Ferreira-Neto J.R.C."/>
            <person name="da Silva M.D."/>
            <person name="Binneck E."/>
            <person name="de Melo N.F."/>
            <person name="da Silva R.H."/>
            <person name="de Melo A.L.T.M."/>
            <person name="Pandolfi V."/>
            <person name="Bustamante F.O."/>
            <person name="Brasileiro-Vidal A.C."/>
            <person name="Benko-Iseppon A.M."/>
        </authorList>
    </citation>
    <scope>NUCLEOTIDE SEQUENCE [LARGE SCALE GENOMIC DNA]</scope>
    <source>
        <tissue evidence="6">Leaves</tissue>
    </source>
</reference>
<protein>
    <submittedName>
        <fullName evidence="6">Uncharacterized protein</fullName>
    </submittedName>
</protein>
<accession>A0ABU6Y358</accession>
<dbReference type="Gene3D" id="3.40.50.150">
    <property type="entry name" value="Vaccinia Virus protein VP39"/>
    <property type="match status" value="1"/>
</dbReference>
<keyword evidence="2" id="KW-0808">Transferase</keyword>
<evidence type="ECO:0000313" key="7">
    <source>
        <dbReference type="Proteomes" id="UP001341840"/>
    </source>
</evidence>
<proteinExistence type="predicted"/>
<feature type="domain" description="O-methyltransferase dimerisation" evidence="5">
    <location>
        <begin position="43"/>
        <end position="129"/>
    </location>
</feature>
<dbReference type="PROSITE" id="PS51683">
    <property type="entry name" value="SAM_OMT_II"/>
    <property type="match status" value="1"/>
</dbReference>
<evidence type="ECO:0000256" key="2">
    <source>
        <dbReference type="ARBA" id="ARBA00022679"/>
    </source>
</evidence>
<evidence type="ECO:0000313" key="6">
    <source>
        <dbReference type="EMBL" id="MED6204442.1"/>
    </source>
</evidence>
<dbReference type="Pfam" id="PF08100">
    <property type="entry name" value="Dimerisation"/>
    <property type="match status" value="1"/>
</dbReference>
<dbReference type="Pfam" id="PF00891">
    <property type="entry name" value="Methyltransf_2"/>
    <property type="match status" value="1"/>
</dbReference>
<keyword evidence="7" id="KW-1185">Reference proteome</keyword>